<dbReference type="GO" id="GO:0016020">
    <property type="term" value="C:membrane"/>
    <property type="evidence" value="ECO:0007669"/>
    <property type="project" value="UniProtKB-SubCell"/>
</dbReference>
<dbReference type="SMART" id="SM00303">
    <property type="entry name" value="GPS"/>
    <property type="match status" value="1"/>
</dbReference>
<reference evidence="11" key="1">
    <citation type="submission" date="2025-08" db="UniProtKB">
        <authorList>
            <consortium name="Ensembl"/>
        </authorList>
    </citation>
    <scope>IDENTIFICATION</scope>
</reference>
<dbReference type="PROSITE" id="PS50221">
    <property type="entry name" value="GAIN_B"/>
    <property type="match status" value="1"/>
</dbReference>
<evidence type="ECO:0000256" key="8">
    <source>
        <dbReference type="SAM" id="Phobius"/>
    </source>
</evidence>
<dbReference type="PANTHER" id="PTHR45813">
    <property type="entry name" value="IG-LIKE DOMAIN-CONTAINING PROTEIN"/>
    <property type="match status" value="1"/>
</dbReference>
<dbReference type="Pfam" id="PF01825">
    <property type="entry name" value="GPS"/>
    <property type="match status" value="1"/>
</dbReference>
<evidence type="ECO:0000313" key="12">
    <source>
        <dbReference type="Proteomes" id="UP000261520"/>
    </source>
</evidence>
<dbReference type="AlphaFoldDB" id="A0A3B3Z742"/>
<dbReference type="InterPro" id="IPR000832">
    <property type="entry name" value="GPCR_2_secretin-like"/>
</dbReference>
<comment type="similarity">
    <text evidence="2">Belongs to the G-protein coupled receptor 2 family. Adhesion G-protein coupled receptor (ADGR) subfamily.</text>
</comment>
<evidence type="ECO:0000256" key="4">
    <source>
        <dbReference type="ARBA" id="ARBA00022989"/>
    </source>
</evidence>
<keyword evidence="3 8" id="KW-0812">Transmembrane</keyword>
<dbReference type="InterPro" id="IPR051587">
    <property type="entry name" value="Adhesion_GPCR"/>
</dbReference>
<feature type="transmembrane region" description="Helical" evidence="8">
    <location>
        <begin position="410"/>
        <end position="437"/>
    </location>
</feature>
<feature type="transmembrane region" description="Helical" evidence="8">
    <location>
        <begin position="328"/>
        <end position="353"/>
    </location>
</feature>
<dbReference type="Gene3D" id="2.60.220.50">
    <property type="match status" value="1"/>
</dbReference>
<evidence type="ECO:0000256" key="7">
    <source>
        <dbReference type="ARBA" id="ARBA00023180"/>
    </source>
</evidence>
<evidence type="ECO:0000256" key="3">
    <source>
        <dbReference type="ARBA" id="ARBA00022692"/>
    </source>
</evidence>
<comment type="subcellular location">
    <subcellularLocation>
        <location evidence="1">Membrane</location>
        <topology evidence="1">Multi-pass membrane protein</topology>
    </subcellularLocation>
</comment>
<feature type="transmembrane region" description="Helical" evidence="8">
    <location>
        <begin position="458"/>
        <end position="480"/>
    </location>
</feature>
<dbReference type="PROSITE" id="PS50261">
    <property type="entry name" value="G_PROTEIN_RECEP_F2_4"/>
    <property type="match status" value="1"/>
</dbReference>
<dbReference type="GO" id="GO:0007166">
    <property type="term" value="P:cell surface receptor signaling pathway"/>
    <property type="evidence" value="ECO:0007669"/>
    <property type="project" value="InterPro"/>
</dbReference>
<evidence type="ECO:0000259" key="10">
    <source>
        <dbReference type="PROSITE" id="PS50261"/>
    </source>
</evidence>
<protein>
    <recommendedName>
        <fullName evidence="13">Adhesion G protein-coupled receptor F7</fullName>
    </recommendedName>
</protein>
<dbReference type="InterPro" id="IPR057244">
    <property type="entry name" value="GAIN_B"/>
</dbReference>
<evidence type="ECO:0000256" key="6">
    <source>
        <dbReference type="ARBA" id="ARBA00023157"/>
    </source>
</evidence>
<evidence type="ECO:0000313" key="11">
    <source>
        <dbReference type="Ensembl" id="ENSPMGP00000000405.1"/>
    </source>
</evidence>
<dbReference type="FunFam" id="1.20.1070.10:FF:000058">
    <property type="entry name" value="Adhesion G protein-coupled receptor F5"/>
    <property type="match status" value="1"/>
</dbReference>
<dbReference type="InterPro" id="IPR000203">
    <property type="entry name" value="GPS"/>
</dbReference>
<evidence type="ECO:0000256" key="5">
    <source>
        <dbReference type="ARBA" id="ARBA00023136"/>
    </source>
</evidence>
<feature type="transmembrane region" description="Helical" evidence="8">
    <location>
        <begin position="365"/>
        <end position="390"/>
    </location>
</feature>
<feature type="domain" description="GAIN-B" evidence="9">
    <location>
        <begin position="66"/>
        <end position="244"/>
    </location>
</feature>
<dbReference type="Pfam" id="PF00002">
    <property type="entry name" value="7tm_2"/>
    <property type="match status" value="1"/>
</dbReference>
<proteinExistence type="inferred from homology"/>
<dbReference type="Ensembl" id="ENSPMGT00000000426.1">
    <property type="protein sequence ID" value="ENSPMGP00000000405.1"/>
    <property type="gene ID" value="ENSPMGG00000000410.1"/>
</dbReference>
<dbReference type="Gene3D" id="1.20.1070.10">
    <property type="entry name" value="Rhodopsin 7-helix transmembrane proteins"/>
    <property type="match status" value="1"/>
</dbReference>
<accession>A0A3B3Z742</accession>
<evidence type="ECO:0000256" key="2">
    <source>
        <dbReference type="ARBA" id="ARBA00007343"/>
    </source>
</evidence>
<dbReference type="Proteomes" id="UP000261520">
    <property type="component" value="Unplaced"/>
</dbReference>
<keyword evidence="4 8" id="KW-1133">Transmembrane helix</keyword>
<keyword evidence="7" id="KW-0325">Glycoprotein</keyword>
<dbReference type="STRING" id="409849.ENSPMGP00000000405"/>
<organism evidence="11 12">
    <name type="scientific">Periophthalmus magnuspinnatus</name>
    <dbReference type="NCBI Taxonomy" id="409849"/>
    <lineage>
        <taxon>Eukaryota</taxon>
        <taxon>Metazoa</taxon>
        <taxon>Chordata</taxon>
        <taxon>Craniata</taxon>
        <taxon>Vertebrata</taxon>
        <taxon>Euteleostomi</taxon>
        <taxon>Actinopterygii</taxon>
        <taxon>Neopterygii</taxon>
        <taxon>Teleostei</taxon>
        <taxon>Neoteleostei</taxon>
        <taxon>Acanthomorphata</taxon>
        <taxon>Gobiaria</taxon>
        <taxon>Gobiiformes</taxon>
        <taxon>Gobioidei</taxon>
        <taxon>Gobiidae</taxon>
        <taxon>Oxudercinae</taxon>
        <taxon>Periophthalmus</taxon>
    </lineage>
</organism>
<dbReference type="PRINTS" id="PR00249">
    <property type="entry name" value="GPCRSECRETIN"/>
</dbReference>
<feature type="domain" description="G-protein coupled receptors family 2 profile 2" evidence="10">
    <location>
        <begin position="252"/>
        <end position="478"/>
    </location>
</feature>
<reference evidence="11" key="2">
    <citation type="submission" date="2025-09" db="UniProtKB">
        <authorList>
            <consortium name="Ensembl"/>
        </authorList>
    </citation>
    <scope>IDENTIFICATION</scope>
</reference>
<dbReference type="InterPro" id="IPR017981">
    <property type="entry name" value="GPCR_2-like_7TM"/>
</dbReference>
<keyword evidence="12" id="KW-1185">Reference proteome</keyword>
<evidence type="ECO:0000259" key="9">
    <source>
        <dbReference type="PROSITE" id="PS50221"/>
    </source>
</evidence>
<evidence type="ECO:0000256" key="1">
    <source>
        <dbReference type="ARBA" id="ARBA00004141"/>
    </source>
</evidence>
<keyword evidence="6" id="KW-1015">Disulfide bond</keyword>
<dbReference type="GO" id="GO:0004930">
    <property type="term" value="F:G protein-coupled receptor activity"/>
    <property type="evidence" value="ECO:0007669"/>
    <property type="project" value="InterPro"/>
</dbReference>
<name>A0A3B3Z742_9GOBI</name>
<dbReference type="GO" id="GO:0007189">
    <property type="term" value="P:adenylate cyclase-activating G protein-coupled receptor signaling pathway"/>
    <property type="evidence" value="ECO:0007669"/>
    <property type="project" value="TreeGrafter"/>
</dbReference>
<dbReference type="PANTHER" id="PTHR45813:SF4">
    <property type="entry name" value="ADHESION G PROTEIN-COUPLED RECEPTOR F5"/>
    <property type="match status" value="1"/>
</dbReference>
<keyword evidence="5 8" id="KW-0472">Membrane</keyword>
<sequence>MERLTHKQSCFKVYSLSNKSQCRDLSTGHMCSDFLDILNTSSILTVDGARRSWDILNNKTYRNLIRSTRTVTGQIAPSSTFLQNLEVYAEKFENESGNIATDFIVFNKTVFSNTFQEEYSGSVQIEIPEIPGLQNNKITVLTFESLHNVLPPIDKNNSANLSINTNVVLVQSDGVNNVSFTFDLRNSSLFSPQCVFWNFTLFNNSRGGWDEEGCRVVNVNKDIVTCQCNHLTSFSVLMSTTLGFSEEEKRILVLITYIGVSISIASLIICLIIEAVVWKKVRRPRVSYMRHVTIVNIAVSLLVADIWFIIGAAGSVKKEIPPCTAATFFAHLFYLALFFWMLVSGLLLFYRTITVFDSGMRKRTMLAIGFSIGYGGPVIIAVVTVAATAGQGHYIQLDDACWLNWNPSKALLAFVIPALTIVALNFLILCVVIYKIIRRRTGADAEEKHVIKDTAKSIIKVILVLAPVFGVTWSIGLLLLTVDNGDMVNEYAHIVSSIKMHGDTKTISLWTVEAGALHNGPNRRAVYLTFKVPDLPNNARTDSLSERDVVDKNGTR</sequence>
<dbReference type="InterPro" id="IPR046338">
    <property type="entry name" value="GAIN_dom_sf"/>
</dbReference>
<evidence type="ECO:0008006" key="13">
    <source>
        <dbReference type="Google" id="ProtNLM"/>
    </source>
</evidence>
<feature type="transmembrane region" description="Helical" evidence="8">
    <location>
        <begin position="294"/>
        <end position="316"/>
    </location>
</feature>
<feature type="transmembrane region" description="Helical" evidence="8">
    <location>
        <begin position="251"/>
        <end position="273"/>
    </location>
</feature>